<dbReference type="EnsemblBacteria" id="CAQ45367">
    <property type="protein sequence ID" value="CAQ45367"/>
    <property type="gene ID" value="Smlt1844B"/>
</dbReference>
<dbReference type="eggNOG" id="ENOG5033S38">
    <property type="taxonomic scope" value="Bacteria"/>
</dbReference>
<gene>
    <name evidence="1" type="ORF">Smlt1844B</name>
</gene>
<keyword evidence="2" id="KW-1185">Reference proteome</keyword>
<evidence type="ECO:0000313" key="1">
    <source>
        <dbReference type="EMBL" id="CAQ45367.1"/>
    </source>
</evidence>
<dbReference type="RefSeq" id="WP_012479802.1">
    <property type="nucleotide sequence ID" value="NC_010943.1"/>
</dbReference>
<name>B2FLZ9_STRMK</name>
<evidence type="ECO:0000313" key="2">
    <source>
        <dbReference type="Proteomes" id="UP000008840"/>
    </source>
</evidence>
<protein>
    <submittedName>
        <fullName evidence="1">Uncharacterized protein</fullName>
    </submittedName>
</protein>
<accession>B2FLZ9</accession>
<reference evidence="1 2" key="1">
    <citation type="journal article" date="2008" name="Genome Biol.">
        <title>The complete genome, comparative and functional analysis of Stenotrophomonas maltophilia reveals an organism heavily shielded by drug resistance determinants.</title>
        <authorList>
            <person name="Crossman L.C."/>
            <person name="Gould V.C."/>
            <person name="Dow J.M."/>
            <person name="Vernikos G.S."/>
            <person name="Okazaki A."/>
            <person name="Sebaihia M."/>
            <person name="Saunders D."/>
            <person name="Arrowsmith C."/>
            <person name="Carver T."/>
            <person name="Peters N."/>
            <person name="Adlem E."/>
            <person name="Kerhornou A."/>
            <person name="Lord A."/>
            <person name="Murphy L."/>
            <person name="Seeger K."/>
            <person name="Squares R."/>
            <person name="Rutter S."/>
            <person name="Quail M.A."/>
            <person name="Rajandream M.A."/>
            <person name="Harris D."/>
            <person name="Churcher C."/>
            <person name="Bentley S.D."/>
            <person name="Parkhill J."/>
            <person name="Thomson N.R."/>
            <person name="Avison M.B."/>
        </authorList>
    </citation>
    <scope>NUCLEOTIDE SEQUENCE [LARGE SCALE GENOMIC DNA]</scope>
    <source>
        <strain evidence="1 2">K279a</strain>
    </source>
</reference>
<dbReference type="KEGG" id="sml:Smlt1844B"/>
<dbReference type="AlphaFoldDB" id="B2FLZ9"/>
<dbReference type="Proteomes" id="UP000008840">
    <property type="component" value="Chromosome"/>
</dbReference>
<dbReference type="HOGENOM" id="CLU_1199247_0_0_6"/>
<organism evidence="1 2">
    <name type="scientific">Stenotrophomonas maltophilia (strain K279a)</name>
    <dbReference type="NCBI Taxonomy" id="522373"/>
    <lineage>
        <taxon>Bacteria</taxon>
        <taxon>Pseudomonadati</taxon>
        <taxon>Pseudomonadota</taxon>
        <taxon>Gammaproteobacteria</taxon>
        <taxon>Lysobacterales</taxon>
        <taxon>Lysobacteraceae</taxon>
        <taxon>Stenotrophomonas</taxon>
        <taxon>Stenotrophomonas maltophilia group</taxon>
    </lineage>
</organism>
<dbReference type="EMBL" id="AM743169">
    <property type="protein sequence ID" value="CAQ45367.1"/>
    <property type="molecule type" value="Genomic_DNA"/>
</dbReference>
<sequence>MTIAFPRASRAHDFWRVNSYGYPCFFSDSEKSQEAWTTLLSFFDFTDYDQLKSHWSSPGAPRQLSSHAVESWKATFEEFGILYVESRSNRITITPAGIQLREAAEKDDRNEFAWIGLNLLLRYPLRGPRRPKSEAHRDSDLLLYRFWYAALLDLDGYVWWTELERILCRVFLTNEAIDAIEDVRSLRLHPELIAQVNLPAAQRQGAFYNSLNQVAVHAGMNHLLLESPRVP</sequence>
<proteinExistence type="predicted"/>